<feature type="chain" id="PRO_5032678527" description="GH16 domain-containing protein" evidence="2">
    <location>
        <begin position="20"/>
        <end position="295"/>
    </location>
</feature>
<feature type="signal peptide" evidence="2">
    <location>
        <begin position="1"/>
        <end position="19"/>
    </location>
</feature>
<dbReference type="InterPro" id="IPR000757">
    <property type="entry name" value="Beta-glucanase-like"/>
</dbReference>
<dbReference type="Gene3D" id="2.60.120.200">
    <property type="match status" value="1"/>
</dbReference>
<feature type="domain" description="GH16" evidence="3">
    <location>
        <begin position="34"/>
        <end position="288"/>
    </location>
</feature>
<evidence type="ECO:0000259" key="3">
    <source>
        <dbReference type="PROSITE" id="PS51762"/>
    </source>
</evidence>
<organism evidence="4 5">
    <name type="scientific">Neolewinella aquimaris</name>
    <dbReference type="NCBI Taxonomy" id="1835722"/>
    <lineage>
        <taxon>Bacteria</taxon>
        <taxon>Pseudomonadati</taxon>
        <taxon>Bacteroidota</taxon>
        <taxon>Saprospiria</taxon>
        <taxon>Saprospirales</taxon>
        <taxon>Lewinellaceae</taxon>
        <taxon>Neolewinella</taxon>
    </lineage>
</organism>
<gene>
    <name evidence="4" type="ORF">GGR28_003159</name>
</gene>
<keyword evidence="2" id="KW-0732">Signal</keyword>
<dbReference type="InterPro" id="IPR013320">
    <property type="entry name" value="ConA-like_dom_sf"/>
</dbReference>
<accession>A0A840EAF0</accession>
<dbReference type="GO" id="GO:0005975">
    <property type="term" value="P:carbohydrate metabolic process"/>
    <property type="evidence" value="ECO:0007669"/>
    <property type="project" value="InterPro"/>
</dbReference>
<dbReference type="SUPFAM" id="SSF49899">
    <property type="entry name" value="Concanavalin A-like lectins/glucanases"/>
    <property type="match status" value="1"/>
</dbReference>
<comment type="caution">
    <text evidence="4">The sequence shown here is derived from an EMBL/GenBank/DDBJ whole genome shotgun (WGS) entry which is preliminary data.</text>
</comment>
<dbReference type="PROSITE" id="PS51762">
    <property type="entry name" value="GH16_2"/>
    <property type="match status" value="1"/>
</dbReference>
<dbReference type="Proteomes" id="UP000576209">
    <property type="component" value="Unassembled WGS sequence"/>
</dbReference>
<evidence type="ECO:0000256" key="2">
    <source>
        <dbReference type="SAM" id="SignalP"/>
    </source>
</evidence>
<evidence type="ECO:0000313" key="4">
    <source>
        <dbReference type="EMBL" id="MBB4080525.1"/>
    </source>
</evidence>
<protein>
    <recommendedName>
        <fullName evidence="3">GH16 domain-containing protein</fullName>
    </recommendedName>
</protein>
<dbReference type="RefSeq" id="WP_221233914.1">
    <property type="nucleotide sequence ID" value="NZ_JACIFF010000008.1"/>
</dbReference>
<keyword evidence="5" id="KW-1185">Reference proteome</keyword>
<evidence type="ECO:0000313" key="5">
    <source>
        <dbReference type="Proteomes" id="UP000576209"/>
    </source>
</evidence>
<reference evidence="4 5" key="1">
    <citation type="submission" date="2020-08" db="EMBL/GenBank/DDBJ databases">
        <title>Genomic Encyclopedia of Type Strains, Phase IV (KMG-IV): sequencing the most valuable type-strain genomes for metagenomic binning, comparative biology and taxonomic classification.</title>
        <authorList>
            <person name="Goeker M."/>
        </authorList>
    </citation>
    <scope>NUCLEOTIDE SEQUENCE [LARGE SCALE GENOMIC DNA]</scope>
    <source>
        <strain evidence="4 5">DSM 105137</strain>
    </source>
</reference>
<evidence type="ECO:0000256" key="1">
    <source>
        <dbReference type="ARBA" id="ARBA00006865"/>
    </source>
</evidence>
<proteinExistence type="inferred from homology"/>
<dbReference type="AlphaFoldDB" id="A0A840EAF0"/>
<dbReference type="EMBL" id="JACIFF010000008">
    <property type="protein sequence ID" value="MBB4080525.1"/>
    <property type="molecule type" value="Genomic_DNA"/>
</dbReference>
<comment type="similarity">
    <text evidence="1">Belongs to the glycosyl hydrolase 16 family.</text>
</comment>
<dbReference type="GO" id="GO:0004553">
    <property type="term" value="F:hydrolase activity, hydrolyzing O-glycosyl compounds"/>
    <property type="evidence" value="ECO:0007669"/>
    <property type="project" value="InterPro"/>
</dbReference>
<sequence length="295" mass="33546">MRILALLAISLFACTRVPAQPTFAPGEDPAPAGSEWVAVPELSDDFDGPTVDTGKWQIEPIGNDWAWIGRAPGLFQAENVSIRDGKLSVEVGVLPEARVIDGKTFTHYGGIVRSLQPAHVGYYAEAKMKANRTEMSSTFWLMSKYDCERKLELDVQECVGVVSPLAKEWAREWDHVMHSNFIHRTTECNPEPVQSQNSVKTPTQNADRFYVYGVWWKSPRELRFYLDGKYVYSIEPTVDHDREAWLHMAIETYDWNPIPPDGGVIKDAPIEDRRTEYEWIRVWELDGEAPTSDGK</sequence>
<name>A0A840EAF0_9BACT</name>